<dbReference type="EMBL" id="CP042652">
    <property type="protein sequence ID" value="QKE28922.1"/>
    <property type="molecule type" value="Genomic_DNA"/>
</dbReference>
<organism evidence="1 2">
    <name type="scientific">Arcobacter acticola</name>
    <dbReference type="NCBI Taxonomy" id="1849015"/>
    <lineage>
        <taxon>Bacteria</taxon>
        <taxon>Pseudomonadati</taxon>
        <taxon>Campylobacterota</taxon>
        <taxon>Epsilonproteobacteria</taxon>
        <taxon>Campylobacterales</taxon>
        <taxon>Arcobacteraceae</taxon>
        <taxon>Arcobacter</taxon>
    </lineage>
</organism>
<keyword evidence="2" id="KW-1185">Reference proteome</keyword>
<name>A0A6M8EFZ6_9BACT</name>
<reference evidence="1 2" key="1">
    <citation type="submission" date="2019-08" db="EMBL/GenBank/DDBJ databases">
        <title>Complete genome sequence of Arcobacter acticola.</title>
        <authorList>
            <person name="Miller W."/>
        </authorList>
    </citation>
    <scope>NUCLEOTIDE SEQUENCE [LARGE SCALE GENOMIC DNA]</scope>
    <source>
        <strain evidence="1 2">KCTC 52212</strain>
    </source>
</reference>
<accession>A0A6M8EFZ6</accession>
<evidence type="ECO:0000313" key="2">
    <source>
        <dbReference type="Proteomes" id="UP000503483"/>
    </source>
</evidence>
<dbReference type="RefSeq" id="WP_172126478.1">
    <property type="nucleotide sequence ID" value="NZ_CP042652.1"/>
</dbReference>
<gene>
    <name evidence="1" type="ORF">AACT_1771</name>
</gene>
<dbReference type="KEGG" id="paco:AACT_1771"/>
<proteinExistence type="predicted"/>
<dbReference type="Proteomes" id="UP000503483">
    <property type="component" value="Chromosome"/>
</dbReference>
<sequence>MVKIFLVFIFFTTFLLAENTKDVIYDLNCVGCHKKMPVTIDKYFYRYLLKYSSETKVKAAMFAYLKNPTKEETIMAESFITRFGVKKKTNLTDAKLNEALDSYWEKYKIFGRLK</sequence>
<dbReference type="AlphaFoldDB" id="A0A6M8EFZ6"/>
<evidence type="ECO:0000313" key="1">
    <source>
        <dbReference type="EMBL" id="QKE28922.1"/>
    </source>
</evidence>
<evidence type="ECO:0008006" key="3">
    <source>
        <dbReference type="Google" id="ProtNLM"/>
    </source>
</evidence>
<protein>
    <recommendedName>
        <fullName evidence="3">Cytochrome c domain-containing protein</fullName>
    </recommendedName>
</protein>